<dbReference type="GO" id="GO:0005737">
    <property type="term" value="C:cytoplasm"/>
    <property type="evidence" value="ECO:0007669"/>
    <property type="project" value="TreeGrafter"/>
</dbReference>
<feature type="region of interest" description="Disordered" evidence="4">
    <location>
        <begin position="392"/>
        <end position="425"/>
    </location>
</feature>
<dbReference type="Pfam" id="PF00620">
    <property type="entry name" value="RhoGAP"/>
    <property type="match status" value="1"/>
</dbReference>
<evidence type="ECO:0000256" key="1">
    <source>
        <dbReference type="ARBA" id="ARBA00022443"/>
    </source>
</evidence>
<dbReference type="Gene3D" id="2.30.30.40">
    <property type="entry name" value="SH3 Domains"/>
    <property type="match status" value="1"/>
</dbReference>
<evidence type="ECO:0000256" key="3">
    <source>
        <dbReference type="PROSITE-ProRule" id="PRU00192"/>
    </source>
</evidence>
<dbReference type="Proteomes" id="UP000694844">
    <property type="component" value="Chromosome 9"/>
</dbReference>
<dbReference type="InterPro" id="IPR000198">
    <property type="entry name" value="RhoGAP_dom"/>
</dbReference>
<organism evidence="9 11">
    <name type="scientific">Crassostrea virginica</name>
    <name type="common">Eastern oyster</name>
    <dbReference type="NCBI Taxonomy" id="6565"/>
    <lineage>
        <taxon>Eukaryota</taxon>
        <taxon>Metazoa</taxon>
        <taxon>Spiralia</taxon>
        <taxon>Lophotrochozoa</taxon>
        <taxon>Mollusca</taxon>
        <taxon>Bivalvia</taxon>
        <taxon>Autobranchia</taxon>
        <taxon>Pteriomorphia</taxon>
        <taxon>Ostreida</taxon>
        <taxon>Ostreoidea</taxon>
        <taxon>Ostreidae</taxon>
        <taxon>Crassostrea</taxon>
    </lineage>
</organism>
<protein>
    <submittedName>
        <fullName evidence="10">Rho GTPase-activating protein 12-like isoform X1</fullName>
    </submittedName>
    <submittedName>
        <fullName evidence="11 12">Rho GTPase-activating protein 12-like isoform X2</fullName>
    </submittedName>
</protein>
<evidence type="ECO:0000313" key="11">
    <source>
        <dbReference type="RefSeq" id="XP_022310419.1"/>
    </source>
</evidence>
<dbReference type="SUPFAM" id="SSF50044">
    <property type="entry name" value="SH3-domain"/>
    <property type="match status" value="1"/>
</dbReference>
<dbReference type="PANTHER" id="PTHR23176">
    <property type="entry name" value="RHO/RAC/CDC GTPASE-ACTIVATING PROTEIN"/>
    <property type="match status" value="1"/>
</dbReference>
<feature type="domain" description="Rho-GAP" evidence="8">
    <location>
        <begin position="680"/>
        <end position="879"/>
    </location>
</feature>
<dbReference type="AlphaFoldDB" id="A0A8B8C5N1"/>
<evidence type="ECO:0000259" key="7">
    <source>
        <dbReference type="PROSITE" id="PS50020"/>
    </source>
</evidence>
<dbReference type="PROSITE" id="PS50238">
    <property type="entry name" value="RHOGAP"/>
    <property type="match status" value="1"/>
</dbReference>
<feature type="domain" description="PH" evidence="6">
    <location>
        <begin position="494"/>
        <end position="593"/>
    </location>
</feature>
<feature type="domain" description="WW" evidence="7">
    <location>
        <begin position="257"/>
        <end position="291"/>
    </location>
</feature>
<dbReference type="InterPro" id="IPR001849">
    <property type="entry name" value="PH_domain"/>
</dbReference>
<dbReference type="Gene3D" id="2.30.29.30">
    <property type="entry name" value="Pleckstrin-homology domain (PH domain)/Phosphotyrosine-binding domain (PTB)"/>
    <property type="match status" value="1"/>
</dbReference>
<dbReference type="InterPro" id="IPR001202">
    <property type="entry name" value="WW_dom"/>
</dbReference>
<dbReference type="GO" id="GO:0007165">
    <property type="term" value="P:signal transduction"/>
    <property type="evidence" value="ECO:0007669"/>
    <property type="project" value="InterPro"/>
</dbReference>
<reference evidence="10 11" key="1">
    <citation type="submission" date="2025-04" db="UniProtKB">
        <authorList>
            <consortium name="RefSeq"/>
        </authorList>
    </citation>
    <scope>IDENTIFICATION</scope>
    <source>
        <tissue evidence="10 11">Whole sample</tissue>
    </source>
</reference>
<feature type="compositionally biased region" description="Pro residues" evidence="4">
    <location>
        <begin position="403"/>
        <end position="414"/>
    </location>
</feature>
<feature type="compositionally biased region" description="Basic and acidic residues" evidence="4">
    <location>
        <begin position="97"/>
        <end position="120"/>
    </location>
</feature>
<evidence type="ECO:0000259" key="5">
    <source>
        <dbReference type="PROSITE" id="PS50002"/>
    </source>
</evidence>
<dbReference type="InterPro" id="IPR001452">
    <property type="entry name" value="SH3_domain"/>
</dbReference>
<evidence type="ECO:0000259" key="6">
    <source>
        <dbReference type="PROSITE" id="PS50003"/>
    </source>
</evidence>
<dbReference type="SMART" id="SM00456">
    <property type="entry name" value="WW"/>
    <property type="match status" value="2"/>
</dbReference>
<feature type="domain" description="SH3" evidence="5">
    <location>
        <begin position="22"/>
        <end position="87"/>
    </location>
</feature>
<sequence length="887" mass="100451">MMSSELDAPVSDDEEYDPYSMMPVTKLEALYDYSYADDDGLLISMVKGERYHLIQKEGDWWEVVRDSGNSDELTFYVPANYVRVIDSDGCNVNSTTKTDESRVEVDEETRPGNSTLHEDSSDPIACEQVTPEKNVDKTENGVLGLANSEMADHSGSDYRFERKQSSTFTTFGSVSGTLNLNSPVHETKGYRRSFSEEGDYVNLDEYRKGIGFNSDRNDGNLNDEVYANLQDLQEGGGTFVQPAPDTPPPVSEGIYQSTLLGVWDKYIHKHSKRIFYFNNVTQERTYVPPRPQDKKKQVVTQYNSPNSLVQEHYVQRATRTAEALDNRKISLPEIHVTEQPPSGWRIEDSAAGKIFVNSLTNDKRDPRHIWASKINEDGQRYYFRIDSDESAWELPKVDEGQPRAPPPMDPPPTRSPSRSPRMGRSVKARSLVISNKINFHPFVPTIPSQIPKSQTLPANMSTPVITETTANDQRSVTMAPQVQEGLSATMKVAKVMEAGKPKKKNYNQNYVKLAGSNIVFYKDLRASKSLPGSPNGRPEFIVPLHGASVERHGKEKSKKSIKLTTSQGDQYVLSYEDEYMLLTWLSNIDKTIISLGGSTDPAPPSPTQTLEPLTEKTVKKKPSFKTSATKDNIVRKGSSNEEGSLERGKLRNKLFNFIKSRPTKESLEQKGIIKDAVFGAHLRLLCEREKGKIPKFVQKCVVAIEKKGLDHDGIYRISGNLAQIQKLRCQVDQDAELNLNSETHKDHYNLDDECWDIHVLTGSLKLFFRELKEPLFTFNLFDRFIPALSREKNADRLKAVRELINTLPKYNYETLKYLLAHLCKVVDQSKENRMQVHNVAIVFGPTLIWPETVTPNLAANMIYQSRIVEYCLLEFKNIFSCNGNFDY</sequence>
<dbReference type="SMART" id="SM00324">
    <property type="entry name" value="RhoGAP"/>
    <property type="match status" value="1"/>
</dbReference>
<evidence type="ECO:0000256" key="4">
    <source>
        <dbReference type="SAM" id="MobiDB-lite"/>
    </source>
</evidence>
<dbReference type="InterPro" id="IPR011993">
    <property type="entry name" value="PH-like_dom_sf"/>
</dbReference>
<evidence type="ECO:0000313" key="9">
    <source>
        <dbReference type="Proteomes" id="UP000694844"/>
    </source>
</evidence>
<dbReference type="SUPFAM" id="SSF48350">
    <property type="entry name" value="GTPase activation domain, GAP"/>
    <property type="match status" value="1"/>
</dbReference>
<dbReference type="GeneID" id="111115844"/>
<keyword evidence="1 3" id="KW-0728">SH3 domain</keyword>
<dbReference type="PANTHER" id="PTHR23176:SF129">
    <property type="entry name" value="RHO GTPASE ACTIVATING PROTEIN AT 16F, ISOFORM E-RELATED"/>
    <property type="match status" value="1"/>
</dbReference>
<dbReference type="InterPro" id="IPR050729">
    <property type="entry name" value="Rho-GAP"/>
</dbReference>
<feature type="region of interest" description="Disordered" evidence="4">
    <location>
        <begin position="620"/>
        <end position="645"/>
    </location>
</feature>
<keyword evidence="2" id="KW-0343">GTPase activation</keyword>
<dbReference type="PROSITE" id="PS50020">
    <property type="entry name" value="WW_DOMAIN_2"/>
    <property type="match status" value="2"/>
</dbReference>
<keyword evidence="9" id="KW-1185">Reference proteome</keyword>
<evidence type="ECO:0000256" key="2">
    <source>
        <dbReference type="ARBA" id="ARBA00022468"/>
    </source>
</evidence>
<feature type="region of interest" description="Disordered" evidence="4">
    <location>
        <begin position="93"/>
        <end position="121"/>
    </location>
</feature>
<evidence type="ECO:0000313" key="12">
    <source>
        <dbReference type="RefSeq" id="XP_022310420.1"/>
    </source>
</evidence>
<feature type="compositionally biased region" description="Low complexity" evidence="4">
    <location>
        <begin position="415"/>
        <end position="425"/>
    </location>
</feature>
<dbReference type="Gene3D" id="1.10.555.10">
    <property type="entry name" value="Rho GTPase activation protein"/>
    <property type="match status" value="1"/>
</dbReference>
<dbReference type="SMART" id="SM00233">
    <property type="entry name" value="PH"/>
    <property type="match status" value="1"/>
</dbReference>
<dbReference type="FunFam" id="1.10.555.10:FF:000003">
    <property type="entry name" value="Putative rho GTPase-activating protein 12"/>
    <property type="match status" value="1"/>
</dbReference>
<dbReference type="KEGG" id="cvn:111115844"/>
<evidence type="ECO:0000259" key="8">
    <source>
        <dbReference type="PROSITE" id="PS50238"/>
    </source>
</evidence>
<dbReference type="Pfam" id="PF00169">
    <property type="entry name" value="PH"/>
    <property type="match status" value="1"/>
</dbReference>
<accession>A0A8B8C5N1</accession>
<dbReference type="OrthoDB" id="79452at2759"/>
<dbReference type="RefSeq" id="XP_022310420.1">
    <property type="nucleotide sequence ID" value="XM_022454712.1"/>
</dbReference>
<dbReference type="GO" id="GO:0005096">
    <property type="term" value="F:GTPase activator activity"/>
    <property type="evidence" value="ECO:0007669"/>
    <property type="project" value="UniProtKB-KW"/>
</dbReference>
<dbReference type="InterPro" id="IPR036028">
    <property type="entry name" value="SH3-like_dom_sf"/>
</dbReference>
<dbReference type="InterPro" id="IPR008936">
    <property type="entry name" value="Rho_GTPase_activation_prot"/>
</dbReference>
<gene>
    <name evidence="10 11 12" type="primary">LOC111115844</name>
</gene>
<dbReference type="PROSITE" id="PS50002">
    <property type="entry name" value="SH3"/>
    <property type="match status" value="1"/>
</dbReference>
<dbReference type="SUPFAM" id="SSF50729">
    <property type="entry name" value="PH domain-like"/>
    <property type="match status" value="1"/>
</dbReference>
<proteinExistence type="predicted"/>
<feature type="domain" description="WW" evidence="7">
    <location>
        <begin position="370"/>
        <end position="397"/>
    </location>
</feature>
<dbReference type="RefSeq" id="XP_022310418.1">
    <property type="nucleotide sequence ID" value="XM_022454710.1"/>
</dbReference>
<dbReference type="PROSITE" id="PS50003">
    <property type="entry name" value="PH_DOMAIN"/>
    <property type="match status" value="1"/>
</dbReference>
<evidence type="ECO:0000313" key="10">
    <source>
        <dbReference type="RefSeq" id="XP_022310418.1"/>
    </source>
</evidence>
<dbReference type="RefSeq" id="XP_022310419.1">
    <property type="nucleotide sequence ID" value="XM_022454711.1"/>
</dbReference>
<name>A0A8B8C5N1_CRAVI</name>
<dbReference type="SMART" id="SM00326">
    <property type="entry name" value="SH3"/>
    <property type="match status" value="1"/>
</dbReference>